<dbReference type="EMBL" id="KK583280">
    <property type="protein sequence ID" value="KDO21826.1"/>
    <property type="molecule type" value="Genomic_DNA"/>
</dbReference>
<organism evidence="1 2">
    <name type="scientific">Saprolegnia parasitica (strain CBS 223.65)</name>
    <dbReference type="NCBI Taxonomy" id="695850"/>
    <lineage>
        <taxon>Eukaryota</taxon>
        <taxon>Sar</taxon>
        <taxon>Stramenopiles</taxon>
        <taxon>Oomycota</taxon>
        <taxon>Saprolegniomycetes</taxon>
        <taxon>Saprolegniales</taxon>
        <taxon>Saprolegniaceae</taxon>
        <taxon>Saprolegnia</taxon>
    </lineage>
</organism>
<dbReference type="AlphaFoldDB" id="A0A067C5K5"/>
<dbReference type="RefSeq" id="XP_012207510.1">
    <property type="nucleotide sequence ID" value="XM_012352120.1"/>
</dbReference>
<protein>
    <submittedName>
        <fullName evidence="1">Uncharacterized protein</fullName>
    </submittedName>
</protein>
<dbReference type="GeneID" id="24142027"/>
<name>A0A067C5K5_SAPPC</name>
<sequence length="83" mass="9243">MLIICALVQPPTGPLSDSTCWYFQSNYLVAGVKTSTCRSVDDSICPASWDSSPGRGRGNVRWYYILWCPLQYHQPEATALTTP</sequence>
<dbReference type="Proteomes" id="UP000030745">
    <property type="component" value="Unassembled WGS sequence"/>
</dbReference>
<accession>A0A067C5K5</accession>
<dbReference type="VEuPathDB" id="FungiDB:SPRG_21170"/>
<keyword evidence="2" id="KW-1185">Reference proteome</keyword>
<dbReference type="KEGG" id="spar:SPRG_21170"/>
<evidence type="ECO:0000313" key="2">
    <source>
        <dbReference type="Proteomes" id="UP000030745"/>
    </source>
</evidence>
<evidence type="ECO:0000313" key="1">
    <source>
        <dbReference type="EMBL" id="KDO21826.1"/>
    </source>
</evidence>
<gene>
    <name evidence="1" type="ORF">SPRG_21170</name>
</gene>
<reference evidence="1 2" key="1">
    <citation type="journal article" date="2013" name="PLoS Genet.">
        <title>Distinctive expansion of potential virulence genes in the genome of the oomycete fish pathogen Saprolegnia parasitica.</title>
        <authorList>
            <person name="Jiang R.H."/>
            <person name="de Bruijn I."/>
            <person name="Haas B.J."/>
            <person name="Belmonte R."/>
            <person name="Lobach L."/>
            <person name="Christie J."/>
            <person name="van den Ackerveken G."/>
            <person name="Bottin A."/>
            <person name="Bulone V."/>
            <person name="Diaz-Moreno S.M."/>
            <person name="Dumas B."/>
            <person name="Fan L."/>
            <person name="Gaulin E."/>
            <person name="Govers F."/>
            <person name="Grenville-Briggs L.J."/>
            <person name="Horner N.R."/>
            <person name="Levin J.Z."/>
            <person name="Mammella M."/>
            <person name="Meijer H.J."/>
            <person name="Morris P."/>
            <person name="Nusbaum C."/>
            <person name="Oome S."/>
            <person name="Phillips A.J."/>
            <person name="van Rooyen D."/>
            <person name="Rzeszutek E."/>
            <person name="Saraiva M."/>
            <person name="Secombes C.J."/>
            <person name="Seidl M.F."/>
            <person name="Snel B."/>
            <person name="Stassen J.H."/>
            <person name="Sykes S."/>
            <person name="Tripathy S."/>
            <person name="van den Berg H."/>
            <person name="Vega-Arreguin J.C."/>
            <person name="Wawra S."/>
            <person name="Young S.K."/>
            <person name="Zeng Q."/>
            <person name="Dieguez-Uribeondo J."/>
            <person name="Russ C."/>
            <person name="Tyler B.M."/>
            <person name="van West P."/>
        </authorList>
    </citation>
    <scope>NUCLEOTIDE SEQUENCE [LARGE SCALE GENOMIC DNA]</scope>
    <source>
        <strain evidence="1 2">CBS 223.65</strain>
    </source>
</reference>
<proteinExistence type="predicted"/>